<dbReference type="InterPro" id="IPR009875">
    <property type="entry name" value="PilZ_domain"/>
</dbReference>
<dbReference type="Gene3D" id="2.40.10.220">
    <property type="entry name" value="predicted glycosyltransferase like domains"/>
    <property type="match status" value="1"/>
</dbReference>
<dbReference type="RefSeq" id="WP_353438381.1">
    <property type="nucleotide sequence ID" value="NZ_CP099959.1"/>
</dbReference>
<dbReference type="Pfam" id="PF07238">
    <property type="entry name" value="PilZ"/>
    <property type="match status" value="1"/>
</dbReference>
<protein>
    <submittedName>
        <fullName evidence="2">PilZ domain-containing protein</fullName>
    </submittedName>
</protein>
<feature type="domain" description="PilZ" evidence="1">
    <location>
        <begin position="119"/>
        <end position="224"/>
    </location>
</feature>
<name>A0AAU8A1C3_9BURK</name>
<sequence>MSFRIYPPESSEISPNFWIDPRFIYKNLERFFEEERICGLFKSSTDKEGIGISVLAVEPNCLRLKAIPSSDGSLPMVGSTYTLVTFVDGGKVQFDVKNIRATQENSYACDLPEKMAVIQRRKGFRTPGPGNFDRDFKLLIYFTQGKEMIAQVVDISEDGLQLDLRLDAAEMTVGTIWSRCSFERLKIRSEPFDLVIRNTRLSHESSRIRVGCQLLNPTQLNRNEFESTRNAIHTARIQRRLKFWFLNASWYA</sequence>
<evidence type="ECO:0000259" key="1">
    <source>
        <dbReference type="Pfam" id="PF07238"/>
    </source>
</evidence>
<accession>A0AAU8A1C3</accession>
<gene>
    <name evidence="2" type="ORF">NKE59_07585</name>
</gene>
<evidence type="ECO:0000313" key="2">
    <source>
        <dbReference type="EMBL" id="XCC57351.1"/>
    </source>
</evidence>
<dbReference type="GO" id="GO:0035438">
    <property type="term" value="F:cyclic-di-GMP binding"/>
    <property type="evidence" value="ECO:0007669"/>
    <property type="project" value="InterPro"/>
</dbReference>
<proteinExistence type="predicted"/>
<reference evidence="2" key="1">
    <citation type="submission" date="2022-06" db="EMBL/GenBank/DDBJ databases">
        <title>New Polynucleobacter species.</title>
        <authorList>
            <person name="Hahn M.W."/>
        </authorList>
    </citation>
    <scope>NUCLEOTIDE SEQUENCE</scope>
    <source>
        <strain evidence="2">UK-FUSCHL-C3</strain>
    </source>
</reference>
<dbReference type="EMBL" id="CP099959">
    <property type="protein sequence ID" value="XCC57351.1"/>
    <property type="molecule type" value="Genomic_DNA"/>
</dbReference>
<organism evidence="2">
    <name type="scientific">Polynucleobacter sp. UK-FUSCHL-C3</name>
    <dbReference type="NCBI Taxonomy" id="2955208"/>
    <lineage>
        <taxon>Bacteria</taxon>
        <taxon>Pseudomonadati</taxon>
        <taxon>Pseudomonadota</taxon>
        <taxon>Betaproteobacteria</taxon>
        <taxon>Burkholderiales</taxon>
        <taxon>Burkholderiaceae</taxon>
        <taxon>Polynucleobacter</taxon>
    </lineage>
</organism>
<dbReference type="AlphaFoldDB" id="A0AAU8A1C3"/>